<dbReference type="EMBL" id="BMED01000003">
    <property type="protein sequence ID" value="GGC83740.1"/>
    <property type="molecule type" value="Genomic_DNA"/>
</dbReference>
<reference evidence="2" key="1">
    <citation type="journal article" date="2014" name="Int. J. Syst. Evol. Microbiol.">
        <title>Complete genome sequence of Corynebacterium casei LMG S-19264T (=DSM 44701T), isolated from a smear-ripened cheese.</title>
        <authorList>
            <consortium name="US DOE Joint Genome Institute (JGI-PGF)"/>
            <person name="Walter F."/>
            <person name="Albersmeier A."/>
            <person name="Kalinowski J."/>
            <person name="Ruckert C."/>
        </authorList>
    </citation>
    <scope>NUCLEOTIDE SEQUENCE</scope>
    <source>
        <strain evidence="2">CGMCC 1.10998</strain>
    </source>
</reference>
<protein>
    <recommendedName>
        <fullName evidence="1">FHA domain-containing protein</fullName>
    </recommendedName>
</protein>
<sequence length="205" mass="22278">MVKIIVTYNGLIQQELSFFKPRVTIGRRASNDVVIDHLTVSGQHAAVDTTSQGSFILDLGSTNGTMINGQPIKKHLLQTDDTVDIGKYKLRFKIEADEPANPAPVISRVNESSASAATLPIAKIKVLTGTNEGRELTLNKPVTTLGSPGVLVAAITRQQDAYYIAHVEGTIFPKVNDLSIDTQPFKLENGDVIDFSGTRMAFRLE</sequence>
<dbReference type="PANTHER" id="PTHR23308">
    <property type="entry name" value="NUCLEAR INHIBITOR OF PROTEIN PHOSPHATASE-1"/>
    <property type="match status" value="1"/>
</dbReference>
<dbReference type="Proteomes" id="UP000637423">
    <property type="component" value="Unassembled WGS sequence"/>
</dbReference>
<evidence type="ECO:0000259" key="1">
    <source>
        <dbReference type="PROSITE" id="PS50006"/>
    </source>
</evidence>
<dbReference type="InterPro" id="IPR050923">
    <property type="entry name" value="Cell_Proc_Reg/RNA_Proc"/>
</dbReference>
<organism evidence="2 3">
    <name type="scientific">Undibacterium terreum</name>
    <dbReference type="NCBI Taxonomy" id="1224302"/>
    <lineage>
        <taxon>Bacteria</taxon>
        <taxon>Pseudomonadati</taxon>
        <taxon>Pseudomonadota</taxon>
        <taxon>Betaproteobacteria</taxon>
        <taxon>Burkholderiales</taxon>
        <taxon>Oxalobacteraceae</taxon>
        <taxon>Undibacterium</taxon>
    </lineage>
</organism>
<accession>A0A916XMD2</accession>
<dbReference type="SMART" id="SM00240">
    <property type="entry name" value="FHA"/>
    <property type="match status" value="1"/>
</dbReference>
<dbReference type="CDD" id="cd00060">
    <property type="entry name" value="FHA"/>
    <property type="match status" value="1"/>
</dbReference>
<evidence type="ECO:0000313" key="3">
    <source>
        <dbReference type="Proteomes" id="UP000637423"/>
    </source>
</evidence>
<dbReference type="SUPFAM" id="SSF49879">
    <property type="entry name" value="SMAD/FHA domain"/>
    <property type="match status" value="2"/>
</dbReference>
<keyword evidence="3" id="KW-1185">Reference proteome</keyword>
<name>A0A916XMD2_9BURK</name>
<dbReference type="AlphaFoldDB" id="A0A916XMD2"/>
<dbReference type="RefSeq" id="WP_188567275.1">
    <property type="nucleotide sequence ID" value="NZ_BMED01000003.1"/>
</dbReference>
<dbReference type="InterPro" id="IPR008984">
    <property type="entry name" value="SMAD_FHA_dom_sf"/>
</dbReference>
<evidence type="ECO:0000313" key="2">
    <source>
        <dbReference type="EMBL" id="GGC83740.1"/>
    </source>
</evidence>
<feature type="domain" description="FHA" evidence="1">
    <location>
        <begin position="23"/>
        <end position="72"/>
    </location>
</feature>
<dbReference type="Pfam" id="PF00498">
    <property type="entry name" value="FHA"/>
    <property type="match status" value="1"/>
</dbReference>
<dbReference type="InterPro" id="IPR000253">
    <property type="entry name" value="FHA_dom"/>
</dbReference>
<dbReference type="PROSITE" id="PS50006">
    <property type="entry name" value="FHA_DOMAIN"/>
    <property type="match status" value="1"/>
</dbReference>
<comment type="caution">
    <text evidence="2">The sequence shown here is derived from an EMBL/GenBank/DDBJ whole genome shotgun (WGS) entry which is preliminary data.</text>
</comment>
<proteinExistence type="predicted"/>
<reference evidence="2" key="2">
    <citation type="submission" date="2020-09" db="EMBL/GenBank/DDBJ databases">
        <authorList>
            <person name="Sun Q."/>
            <person name="Zhou Y."/>
        </authorList>
    </citation>
    <scope>NUCLEOTIDE SEQUENCE</scope>
    <source>
        <strain evidence="2">CGMCC 1.10998</strain>
    </source>
</reference>
<gene>
    <name evidence="2" type="ORF">GCM10011396_33940</name>
</gene>
<dbReference type="Gene3D" id="2.60.200.20">
    <property type="match status" value="1"/>
</dbReference>